<reference evidence="1" key="1">
    <citation type="submission" date="2021-01" db="UniProtKB">
        <authorList>
            <consortium name="EnsemblPlants"/>
        </authorList>
    </citation>
    <scope>IDENTIFICATION</scope>
</reference>
<dbReference type="EnsemblPlants" id="Kaladp0008s0115.1.v1.1">
    <property type="protein sequence ID" value="Kaladp0008s0115.1.v1.1"/>
    <property type="gene ID" value="Kaladp0008s0115.v1.1"/>
</dbReference>
<name>A0A7N0RBP4_KALFE</name>
<dbReference type="Proteomes" id="UP000594263">
    <property type="component" value="Unplaced"/>
</dbReference>
<evidence type="ECO:0000313" key="1">
    <source>
        <dbReference type="EnsemblPlants" id="Kaladp0008s0115.1.v1.1"/>
    </source>
</evidence>
<accession>A0A7N0RBP4</accession>
<dbReference type="AlphaFoldDB" id="A0A7N0RBP4"/>
<protein>
    <submittedName>
        <fullName evidence="1">Uncharacterized protein</fullName>
    </submittedName>
</protein>
<dbReference type="Gramene" id="Kaladp0008s0115.1.v1.1">
    <property type="protein sequence ID" value="Kaladp0008s0115.1.v1.1"/>
    <property type="gene ID" value="Kaladp0008s0115.v1.1"/>
</dbReference>
<proteinExistence type="predicted"/>
<organism evidence="1 2">
    <name type="scientific">Kalanchoe fedtschenkoi</name>
    <name type="common">Lavender scallops</name>
    <name type="synonym">South American air plant</name>
    <dbReference type="NCBI Taxonomy" id="63787"/>
    <lineage>
        <taxon>Eukaryota</taxon>
        <taxon>Viridiplantae</taxon>
        <taxon>Streptophyta</taxon>
        <taxon>Embryophyta</taxon>
        <taxon>Tracheophyta</taxon>
        <taxon>Spermatophyta</taxon>
        <taxon>Magnoliopsida</taxon>
        <taxon>eudicotyledons</taxon>
        <taxon>Gunneridae</taxon>
        <taxon>Pentapetalae</taxon>
        <taxon>Saxifragales</taxon>
        <taxon>Crassulaceae</taxon>
        <taxon>Kalanchoe</taxon>
    </lineage>
</organism>
<evidence type="ECO:0000313" key="2">
    <source>
        <dbReference type="Proteomes" id="UP000594263"/>
    </source>
</evidence>
<keyword evidence="2" id="KW-1185">Reference proteome</keyword>
<sequence length="129" mass="13946">MTRNSICSAASSIGEWDATMNVNSSVAATTVDAISHDVLQNPEFVNQARNWKLCRTLSVSGSLTSRTSKAFLTTTHRYCRWPFRGFSISDSSAPAAMAQARRARLRGRGDLRSVGARSGRAMASSMGID</sequence>